<dbReference type="InterPro" id="IPR012337">
    <property type="entry name" value="RNaseH-like_sf"/>
</dbReference>
<dbReference type="GO" id="GO:0003676">
    <property type="term" value="F:nucleic acid binding"/>
    <property type="evidence" value="ECO:0007669"/>
    <property type="project" value="InterPro"/>
</dbReference>
<dbReference type="EMBL" id="BGPR01014681">
    <property type="protein sequence ID" value="GBN66252.1"/>
    <property type="molecule type" value="Genomic_DNA"/>
</dbReference>
<dbReference type="InterPro" id="IPR043502">
    <property type="entry name" value="DNA/RNA_pol_sf"/>
</dbReference>
<dbReference type="SUPFAM" id="SSF56672">
    <property type="entry name" value="DNA/RNA polymerases"/>
    <property type="match status" value="1"/>
</dbReference>
<dbReference type="AlphaFoldDB" id="A0A4Y2QS73"/>
<dbReference type="Gene3D" id="3.30.420.10">
    <property type="entry name" value="Ribonuclease H-like superfamily/Ribonuclease H"/>
    <property type="match status" value="1"/>
</dbReference>
<keyword evidence="2" id="KW-1185">Reference proteome</keyword>
<organism evidence="1 2">
    <name type="scientific">Araneus ventricosus</name>
    <name type="common">Orbweaver spider</name>
    <name type="synonym">Epeira ventricosa</name>
    <dbReference type="NCBI Taxonomy" id="182803"/>
    <lineage>
        <taxon>Eukaryota</taxon>
        <taxon>Metazoa</taxon>
        <taxon>Ecdysozoa</taxon>
        <taxon>Arthropoda</taxon>
        <taxon>Chelicerata</taxon>
        <taxon>Arachnida</taxon>
        <taxon>Araneae</taxon>
        <taxon>Araneomorphae</taxon>
        <taxon>Entelegynae</taxon>
        <taxon>Araneoidea</taxon>
        <taxon>Araneidae</taxon>
        <taxon>Araneus</taxon>
    </lineage>
</organism>
<dbReference type="PANTHER" id="PTHR31511:SF12">
    <property type="entry name" value="RHO TERMINATION FACTOR N-TERMINAL DOMAIN-CONTAINING PROTEIN"/>
    <property type="match status" value="1"/>
</dbReference>
<comment type="caution">
    <text evidence="1">The sequence shown here is derived from an EMBL/GenBank/DDBJ whole genome shotgun (WGS) entry which is preliminary data.</text>
</comment>
<dbReference type="SUPFAM" id="SSF53098">
    <property type="entry name" value="Ribonuclease H-like"/>
    <property type="match status" value="1"/>
</dbReference>
<sequence length="434" mass="50706">MNENINVIYDKNVCHICGNTFKKGDIRCRDHYHWSSDGLITGMAHSSCNLNYRATYFIPVVIHNSRNYDTHLILKNLPKNYAKFINIVPINMEKFTVFSLDSLKFLDSYQFLDASLDQLIKNLENSSHEFDIFNTFYACEKNSFLLKRKGVFPYSYLDVIEKLNDTCLPPKEAFFNILNNTPVSDEDYEHAKTVFRTFKCGNLRDYLELYQNVDTIMLAEVFTSFRKTSMQYYRLDPAHFLTSAELTWNAGLKYTKVELELLGDVNDYIFFESQMRGGICYLNKRHVAANNPYIPESYNAKKSHNYIVALDANNLYGFVMSHPLPLGNFSWLTLEEIENFNIFDYDNNSNVGFILEVDLLCPSDMHEKMNDLPLAPEHLTIRYDMLSKYSKTLCDKFGLKHTLPCKKLSPNFYPKTNYITHYLNLKFYLEQGMI</sequence>
<evidence type="ECO:0000313" key="1">
    <source>
        <dbReference type="EMBL" id="GBN66252.1"/>
    </source>
</evidence>
<name>A0A4Y2QS73_ARAVE</name>
<proteinExistence type="predicted"/>
<dbReference type="GO" id="GO:0042575">
    <property type="term" value="C:DNA polymerase complex"/>
    <property type="evidence" value="ECO:0007669"/>
    <property type="project" value="UniProtKB-ARBA"/>
</dbReference>
<accession>A0A4Y2QS73</accession>
<dbReference type="OrthoDB" id="414982at2759"/>
<dbReference type="GO" id="GO:0071897">
    <property type="term" value="P:DNA biosynthetic process"/>
    <property type="evidence" value="ECO:0007669"/>
    <property type="project" value="UniProtKB-ARBA"/>
</dbReference>
<dbReference type="InterPro" id="IPR036397">
    <property type="entry name" value="RNaseH_sf"/>
</dbReference>
<gene>
    <name evidence="1" type="ORF">AVEN_218089_1</name>
</gene>
<reference evidence="1 2" key="1">
    <citation type="journal article" date="2019" name="Sci. Rep.">
        <title>Orb-weaving spider Araneus ventricosus genome elucidates the spidroin gene catalogue.</title>
        <authorList>
            <person name="Kono N."/>
            <person name="Nakamura H."/>
            <person name="Ohtoshi R."/>
            <person name="Moran D.A.P."/>
            <person name="Shinohara A."/>
            <person name="Yoshida Y."/>
            <person name="Fujiwara M."/>
            <person name="Mori M."/>
            <person name="Tomita M."/>
            <person name="Arakawa K."/>
        </authorList>
    </citation>
    <scope>NUCLEOTIDE SEQUENCE [LARGE SCALE GENOMIC DNA]</scope>
</reference>
<protein>
    <recommendedName>
        <fullName evidence="3">DNA-directed DNA polymerase</fullName>
    </recommendedName>
</protein>
<dbReference type="PANTHER" id="PTHR31511">
    <property type="entry name" value="PROTEIN CBG23764"/>
    <property type="match status" value="1"/>
</dbReference>
<dbReference type="Proteomes" id="UP000499080">
    <property type="component" value="Unassembled WGS sequence"/>
</dbReference>
<evidence type="ECO:0008006" key="3">
    <source>
        <dbReference type="Google" id="ProtNLM"/>
    </source>
</evidence>
<evidence type="ECO:0000313" key="2">
    <source>
        <dbReference type="Proteomes" id="UP000499080"/>
    </source>
</evidence>